<comment type="caution">
    <text evidence="14">The sequence shown here is derived from an EMBL/GenBank/DDBJ whole genome shotgun (WGS) entry which is preliminary data.</text>
</comment>
<dbReference type="RefSeq" id="WP_126756347.1">
    <property type="nucleotide sequence ID" value="NZ_PIPQ01000001.1"/>
</dbReference>
<evidence type="ECO:0000259" key="13">
    <source>
        <dbReference type="Pfam" id="PF07715"/>
    </source>
</evidence>
<keyword evidence="4 8" id="KW-0812">Transmembrane</keyword>
<evidence type="ECO:0000313" key="14">
    <source>
        <dbReference type="EMBL" id="RUO43953.1"/>
    </source>
</evidence>
<evidence type="ECO:0000313" key="15">
    <source>
        <dbReference type="Proteomes" id="UP000286976"/>
    </source>
</evidence>
<dbReference type="InterPro" id="IPR000531">
    <property type="entry name" value="Beta-barrel_TonB"/>
</dbReference>
<reference evidence="14 15" key="1">
    <citation type="journal article" date="2011" name="Front. Microbiol.">
        <title>Genomic signatures of strain selection and enhancement in Bacillus atrophaeus var. globigii, a historical biowarfare simulant.</title>
        <authorList>
            <person name="Gibbons H.S."/>
            <person name="Broomall S.M."/>
            <person name="McNew L.A."/>
            <person name="Daligault H."/>
            <person name="Chapman C."/>
            <person name="Bruce D."/>
            <person name="Karavis M."/>
            <person name="Krepps M."/>
            <person name="McGregor P.A."/>
            <person name="Hong C."/>
            <person name="Park K.H."/>
            <person name="Akmal A."/>
            <person name="Feldman A."/>
            <person name="Lin J.S."/>
            <person name="Chang W.E."/>
            <person name="Higgs B.W."/>
            <person name="Demirev P."/>
            <person name="Lindquist J."/>
            <person name="Liem A."/>
            <person name="Fochler E."/>
            <person name="Read T.D."/>
            <person name="Tapia R."/>
            <person name="Johnson S."/>
            <person name="Bishop-Lilly K.A."/>
            <person name="Detter C."/>
            <person name="Han C."/>
            <person name="Sozhamannan S."/>
            <person name="Rosenzweig C.N."/>
            <person name="Skowronski E.W."/>
        </authorList>
    </citation>
    <scope>NUCLEOTIDE SEQUENCE [LARGE SCALE GENOMIC DNA]</scope>
    <source>
        <strain evidence="14 15">AIT1</strain>
    </source>
</reference>
<feature type="domain" description="TonB-dependent receptor plug" evidence="13">
    <location>
        <begin position="53"/>
        <end position="171"/>
    </location>
</feature>
<name>A0A432X963_9GAMM</name>
<dbReference type="PROSITE" id="PS52016">
    <property type="entry name" value="TONB_DEPENDENT_REC_3"/>
    <property type="match status" value="1"/>
</dbReference>
<sequence length="856" mass="94276">MKINLKLSLSMLAVSAALAAPYTQAQDQQESATTKRVERIQVTGSRINRTSMEGASQVEVIDRDRIEASGFNNLQQILERLPAAGVGTFSTQGNSQDTTANGAAAISLRGFGADSTLVLLNGRRIAVSSFAEGVANTFVDINSIPVAAIERIDILKDGASAIYGSDAVAGVVNIILRDDFDGLDVSASYGGTTGDVSYEETTMNMVWGMKGESSSTTIIMDYWKNTSIMGSEMGQFGNPDQTAQGGPDRRSSRGFPGSFILNGQEVADPDCPPDSLKGTRCVFNYGPFAQVFPEAERAGALILSKRQLTDSIEGYIEIAAQHNRSKAGGAPTPLDADAGLYVPADHPNNPWNERVDINFFRTVDAGPRIWDIESDTIRFVAGLRGDWNQWQWDTSFQKGRSSSMQTGNRSQGWVRTDFLQEQINAGNYNPFGGHVNSPEVIDAITTTLVRQGQSHLTAWDANITGELFEFGDHFISMAAGLEYREEDVFDQPDDQFQRGLIFGTESVQAQAARDQWAAYAEFLVPITYDLELTVAGRYDKYSDFGSTFNPQAKLLWRATDDLTFRASYGEGFRAPSLAQIGLGPSQVSTFFVDTYRCQESGNGCDQLDYTIIFSGSDSLEAEESSNYNLGVVWQATEAFDVSFDYWSITQDNKIDQNDYENVYAAECNDPNSTVCVRHDPLPGETLGGLAELHNSYINFASQKATGLDVSANYKMNLDSLGDLRFGVDWSYLQKFEKNGIDYTGEYEYPAHRWTARTEWSREAMGVSLSFNYIGEFEDYQAPNEVEASKTRMVDAQLLVDLQMRYALTPNMQLAFGASNLLDEKPPVALNSATYGYASSVHNPRGRFVYSKVSYSF</sequence>
<evidence type="ECO:0000256" key="11">
    <source>
        <dbReference type="SAM" id="SignalP"/>
    </source>
</evidence>
<dbReference type="AlphaFoldDB" id="A0A432X963"/>
<gene>
    <name evidence="14" type="ORF">CWE15_01850</name>
</gene>
<organism evidence="14 15">
    <name type="scientific">Aliidiomarina taiwanensis</name>
    <dbReference type="NCBI Taxonomy" id="946228"/>
    <lineage>
        <taxon>Bacteria</taxon>
        <taxon>Pseudomonadati</taxon>
        <taxon>Pseudomonadota</taxon>
        <taxon>Gammaproteobacteria</taxon>
        <taxon>Alteromonadales</taxon>
        <taxon>Idiomarinaceae</taxon>
        <taxon>Aliidiomarina</taxon>
    </lineage>
</organism>
<proteinExistence type="inferred from homology"/>
<keyword evidence="2 8" id="KW-0813">Transport</keyword>
<feature type="region of interest" description="Disordered" evidence="10">
    <location>
        <begin position="234"/>
        <end position="258"/>
    </location>
</feature>
<evidence type="ECO:0000256" key="1">
    <source>
        <dbReference type="ARBA" id="ARBA00004571"/>
    </source>
</evidence>
<dbReference type="Proteomes" id="UP000286976">
    <property type="component" value="Unassembled WGS sequence"/>
</dbReference>
<dbReference type="Gene3D" id="2.40.170.20">
    <property type="entry name" value="TonB-dependent receptor, beta-barrel domain"/>
    <property type="match status" value="1"/>
</dbReference>
<feature type="domain" description="TonB-dependent receptor-like beta-barrel" evidence="12">
    <location>
        <begin position="350"/>
        <end position="820"/>
    </location>
</feature>
<dbReference type="InterPro" id="IPR037066">
    <property type="entry name" value="Plug_dom_sf"/>
</dbReference>
<dbReference type="EMBL" id="PIPQ01000001">
    <property type="protein sequence ID" value="RUO43953.1"/>
    <property type="molecule type" value="Genomic_DNA"/>
</dbReference>
<dbReference type="Gene3D" id="2.170.130.10">
    <property type="entry name" value="TonB-dependent receptor, plug domain"/>
    <property type="match status" value="1"/>
</dbReference>
<dbReference type="InterPro" id="IPR012910">
    <property type="entry name" value="Plug_dom"/>
</dbReference>
<keyword evidence="15" id="KW-1185">Reference proteome</keyword>
<dbReference type="Pfam" id="PF00593">
    <property type="entry name" value="TonB_dep_Rec_b-barrel"/>
    <property type="match status" value="1"/>
</dbReference>
<dbReference type="Pfam" id="PF07715">
    <property type="entry name" value="Plug"/>
    <property type="match status" value="1"/>
</dbReference>
<keyword evidence="7 8" id="KW-0998">Cell outer membrane</keyword>
<evidence type="ECO:0000256" key="9">
    <source>
        <dbReference type="RuleBase" id="RU003357"/>
    </source>
</evidence>
<dbReference type="InterPro" id="IPR036942">
    <property type="entry name" value="Beta-barrel_TonB_sf"/>
</dbReference>
<keyword evidence="3 8" id="KW-1134">Transmembrane beta strand</keyword>
<evidence type="ECO:0000256" key="5">
    <source>
        <dbReference type="ARBA" id="ARBA00023077"/>
    </source>
</evidence>
<evidence type="ECO:0000256" key="8">
    <source>
        <dbReference type="PROSITE-ProRule" id="PRU01360"/>
    </source>
</evidence>
<evidence type="ECO:0000256" key="10">
    <source>
        <dbReference type="SAM" id="MobiDB-lite"/>
    </source>
</evidence>
<evidence type="ECO:0000256" key="6">
    <source>
        <dbReference type="ARBA" id="ARBA00023136"/>
    </source>
</evidence>
<dbReference type="PANTHER" id="PTHR47234:SF2">
    <property type="entry name" value="TONB-DEPENDENT RECEPTOR"/>
    <property type="match status" value="1"/>
</dbReference>
<keyword evidence="6 8" id="KW-0472">Membrane</keyword>
<dbReference type="PANTHER" id="PTHR47234">
    <property type="match status" value="1"/>
</dbReference>
<keyword evidence="5 9" id="KW-0798">TonB box</keyword>
<evidence type="ECO:0000256" key="2">
    <source>
        <dbReference type="ARBA" id="ARBA00022448"/>
    </source>
</evidence>
<accession>A0A432X963</accession>
<keyword evidence="14" id="KW-0675">Receptor</keyword>
<feature type="chain" id="PRO_5019251350" evidence="11">
    <location>
        <begin position="20"/>
        <end position="856"/>
    </location>
</feature>
<dbReference type="CDD" id="cd01347">
    <property type="entry name" value="ligand_gated_channel"/>
    <property type="match status" value="1"/>
</dbReference>
<keyword evidence="11" id="KW-0732">Signal</keyword>
<dbReference type="InterPro" id="IPR039426">
    <property type="entry name" value="TonB-dep_rcpt-like"/>
</dbReference>
<dbReference type="OrthoDB" id="176248at2"/>
<dbReference type="GO" id="GO:0009279">
    <property type="term" value="C:cell outer membrane"/>
    <property type="evidence" value="ECO:0007669"/>
    <property type="project" value="UniProtKB-SubCell"/>
</dbReference>
<evidence type="ECO:0000256" key="7">
    <source>
        <dbReference type="ARBA" id="ARBA00023237"/>
    </source>
</evidence>
<dbReference type="SUPFAM" id="SSF56935">
    <property type="entry name" value="Porins"/>
    <property type="match status" value="1"/>
</dbReference>
<comment type="similarity">
    <text evidence="8 9">Belongs to the TonB-dependent receptor family.</text>
</comment>
<evidence type="ECO:0000256" key="4">
    <source>
        <dbReference type="ARBA" id="ARBA00022692"/>
    </source>
</evidence>
<comment type="subcellular location">
    <subcellularLocation>
        <location evidence="1 8">Cell outer membrane</location>
        <topology evidence="1 8">Multi-pass membrane protein</topology>
    </subcellularLocation>
</comment>
<evidence type="ECO:0000259" key="12">
    <source>
        <dbReference type="Pfam" id="PF00593"/>
    </source>
</evidence>
<evidence type="ECO:0000256" key="3">
    <source>
        <dbReference type="ARBA" id="ARBA00022452"/>
    </source>
</evidence>
<protein>
    <submittedName>
        <fullName evidence="14">TonB-dependent receptor</fullName>
    </submittedName>
</protein>
<feature type="signal peptide" evidence="11">
    <location>
        <begin position="1"/>
        <end position="19"/>
    </location>
</feature>